<protein>
    <submittedName>
        <fullName evidence="1">Uncharacterized protein</fullName>
    </submittedName>
</protein>
<name>A0A498ISV2_MALDO</name>
<sequence length="72" mass="8377">MASQRGRYIVEPKIFTRRHVNFWTKEDKNTLEAYRDSYTQAAGNYLSTKSKVSKIGNNLKPISSNSFYKLIN</sequence>
<evidence type="ECO:0000313" key="1">
    <source>
        <dbReference type="EMBL" id="RXH85245.1"/>
    </source>
</evidence>
<dbReference type="EMBL" id="RDQH01000337">
    <property type="protein sequence ID" value="RXH85245.1"/>
    <property type="molecule type" value="Genomic_DNA"/>
</dbReference>
<keyword evidence="2" id="KW-1185">Reference proteome</keyword>
<accession>A0A498ISV2</accession>
<reference evidence="1 2" key="1">
    <citation type="submission" date="2018-10" db="EMBL/GenBank/DDBJ databases">
        <title>A high-quality apple genome assembly.</title>
        <authorList>
            <person name="Hu J."/>
        </authorList>
    </citation>
    <scope>NUCLEOTIDE SEQUENCE [LARGE SCALE GENOMIC DNA]</scope>
    <source>
        <strain evidence="2">cv. HFTH1</strain>
        <tissue evidence="1">Young leaf</tissue>
    </source>
</reference>
<comment type="caution">
    <text evidence="1">The sequence shown here is derived from an EMBL/GenBank/DDBJ whole genome shotgun (WGS) entry which is preliminary data.</text>
</comment>
<dbReference type="AlphaFoldDB" id="A0A498ISV2"/>
<dbReference type="Proteomes" id="UP000290289">
    <property type="component" value="Chromosome 11"/>
</dbReference>
<proteinExistence type="predicted"/>
<evidence type="ECO:0000313" key="2">
    <source>
        <dbReference type="Proteomes" id="UP000290289"/>
    </source>
</evidence>
<gene>
    <name evidence="1" type="ORF">DVH24_042013</name>
</gene>
<organism evidence="1 2">
    <name type="scientific">Malus domestica</name>
    <name type="common">Apple</name>
    <name type="synonym">Pyrus malus</name>
    <dbReference type="NCBI Taxonomy" id="3750"/>
    <lineage>
        <taxon>Eukaryota</taxon>
        <taxon>Viridiplantae</taxon>
        <taxon>Streptophyta</taxon>
        <taxon>Embryophyta</taxon>
        <taxon>Tracheophyta</taxon>
        <taxon>Spermatophyta</taxon>
        <taxon>Magnoliopsida</taxon>
        <taxon>eudicotyledons</taxon>
        <taxon>Gunneridae</taxon>
        <taxon>Pentapetalae</taxon>
        <taxon>rosids</taxon>
        <taxon>fabids</taxon>
        <taxon>Rosales</taxon>
        <taxon>Rosaceae</taxon>
        <taxon>Amygdaloideae</taxon>
        <taxon>Maleae</taxon>
        <taxon>Malus</taxon>
    </lineage>
</organism>